<keyword evidence="2" id="KW-1185">Reference proteome</keyword>
<dbReference type="EMBL" id="JAEVLS010000005">
    <property type="protein sequence ID" value="MBM0107306.1"/>
    <property type="molecule type" value="Genomic_DNA"/>
</dbReference>
<dbReference type="RefSeq" id="WP_203169420.1">
    <property type="nucleotide sequence ID" value="NZ_JAEVLS010000005.1"/>
</dbReference>
<name>A0ABS1X249_9GAMM</name>
<reference evidence="1 2" key="1">
    <citation type="journal article" date="2021" name="Int. J. Syst. Evol. Microbiol.">
        <title>Steroidobacter gossypii sp. nov., isolated from soil of cotton cropping field.</title>
        <authorList>
            <person name="Huang R."/>
            <person name="Yang S."/>
            <person name="Zhen C."/>
            <person name="Liu W."/>
        </authorList>
    </citation>
    <scope>NUCLEOTIDE SEQUENCE [LARGE SCALE GENOMIC DNA]</scope>
    <source>
        <strain evidence="1 2">S1-65</strain>
    </source>
</reference>
<dbReference type="Proteomes" id="UP000661077">
    <property type="component" value="Unassembled WGS sequence"/>
</dbReference>
<evidence type="ECO:0000313" key="2">
    <source>
        <dbReference type="Proteomes" id="UP000661077"/>
    </source>
</evidence>
<accession>A0ABS1X249</accession>
<evidence type="ECO:0008006" key="3">
    <source>
        <dbReference type="Google" id="ProtNLM"/>
    </source>
</evidence>
<protein>
    <recommendedName>
        <fullName evidence="3">Transposase</fullName>
    </recommendedName>
</protein>
<evidence type="ECO:0000313" key="1">
    <source>
        <dbReference type="EMBL" id="MBM0107306.1"/>
    </source>
</evidence>
<gene>
    <name evidence="1" type="ORF">JM946_21420</name>
</gene>
<proteinExistence type="predicted"/>
<sequence length="76" mass="8756">MAAPVFFAQARVARVVDKRHLRRQAYKQADARVACNEWTKFVTRVSHVRAIDEPRKHGKFSRRNITAAFSVAILFS</sequence>
<organism evidence="1 2">
    <name type="scientific">Steroidobacter gossypii</name>
    <dbReference type="NCBI Taxonomy" id="2805490"/>
    <lineage>
        <taxon>Bacteria</taxon>
        <taxon>Pseudomonadati</taxon>
        <taxon>Pseudomonadota</taxon>
        <taxon>Gammaproteobacteria</taxon>
        <taxon>Steroidobacterales</taxon>
        <taxon>Steroidobacteraceae</taxon>
        <taxon>Steroidobacter</taxon>
    </lineage>
</organism>
<comment type="caution">
    <text evidence="1">The sequence shown here is derived from an EMBL/GenBank/DDBJ whole genome shotgun (WGS) entry which is preliminary data.</text>
</comment>